<dbReference type="InterPro" id="IPR036396">
    <property type="entry name" value="Cyt_P450_sf"/>
</dbReference>
<comment type="cofactor">
    <cofactor evidence="1">
        <name>heme</name>
        <dbReference type="ChEBI" id="CHEBI:30413"/>
    </cofactor>
</comment>
<dbReference type="EMBL" id="JBFCZG010000007">
    <property type="protein sequence ID" value="KAL3420294.1"/>
    <property type="molecule type" value="Genomic_DNA"/>
</dbReference>
<evidence type="ECO:0000256" key="4">
    <source>
        <dbReference type="ARBA" id="ARBA00023002"/>
    </source>
</evidence>
<evidence type="ECO:0000256" key="7">
    <source>
        <dbReference type="RuleBase" id="RU000461"/>
    </source>
</evidence>
<evidence type="ECO:0000313" key="9">
    <source>
        <dbReference type="Proteomes" id="UP001629113"/>
    </source>
</evidence>
<sequence length="500" mass="56812">MAVLIYGLVVLLASILYTIYTRLYLSPLARFPGPKLAALTGWYEFYYNIFPHGGQFIWELERMHRVYGPVVRINPYEIHVDGPEFYDELYAGGGKRRDKYPWFTRGGGSPHSAFETNEHDLHRVRRGAINPFFSKRSIVAIEPIIVTQVQNLCALLRARCASQQVLDLRVAFSSLTLDIISAYCFGDTWGCLQDEELAEMWKFTLDDIFEKANLIMHVPWLLDLINRLPDKWAGPVVRHHRNTKKHVSAVLRHEDGKDSASIEKGQHSIFHELRDSSELPQVEKTVDRLAAEGNILIGAGSETTAQVLAVLGFHLLDNPESLRKLREELDAVMPTGDEVVKWQDLEKLPYLAAVLNEGLRISSPVATRLPRIAPTEELRFGGWDIPAGTPISMSYYFIHLNESIFPSPKKFMPERWIDATAKGVRLDRFLVPFSKGSRNCVGLNLAWAELYLAAAIVFRKFDLELYETTNKDVEMVRDCFVGQPWKGSQGIRVKVVGERA</sequence>
<evidence type="ECO:0000256" key="1">
    <source>
        <dbReference type="ARBA" id="ARBA00001971"/>
    </source>
</evidence>
<dbReference type="PRINTS" id="PR00385">
    <property type="entry name" value="P450"/>
</dbReference>
<keyword evidence="7" id="KW-0349">Heme</keyword>
<dbReference type="PRINTS" id="PR00463">
    <property type="entry name" value="EP450I"/>
</dbReference>
<dbReference type="CDD" id="cd11062">
    <property type="entry name" value="CYP58-like"/>
    <property type="match status" value="1"/>
</dbReference>
<keyword evidence="3 7" id="KW-0479">Metal-binding</keyword>
<dbReference type="SUPFAM" id="SSF48264">
    <property type="entry name" value="Cytochrome P450"/>
    <property type="match status" value="1"/>
</dbReference>
<organism evidence="8 9">
    <name type="scientific">Phlyctema vagabunda</name>
    <dbReference type="NCBI Taxonomy" id="108571"/>
    <lineage>
        <taxon>Eukaryota</taxon>
        <taxon>Fungi</taxon>
        <taxon>Dikarya</taxon>
        <taxon>Ascomycota</taxon>
        <taxon>Pezizomycotina</taxon>
        <taxon>Leotiomycetes</taxon>
        <taxon>Helotiales</taxon>
        <taxon>Dermateaceae</taxon>
        <taxon>Phlyctema</taxon>
    </lineage>
</organism>
<name>A0ABR4PAE5_9HELO</name>
<gene>
    <name evidence="8" type="ORF">PVAG01_08793</name>
</gene>
<dbReference type="PANTHER" id="PTHR24305:SF157">
    <property type="entry name" value="N-ACETYLTRYPTOPHAN 6-HYDROXYLASE IVOC-RELATED"/>
    <property type="match status" value="1"/>
</dbReference>
<dbReference type="InterPro" id="IPR002401">
    <property type="entry name" value="Cyt_P450_E_grp-I"/>
</dbReference>
<reference evidence="8 9" key="1">
    <citation type="submission" date="2024-06" db="EMBL/GenBank/DDBJ databases">
        <title>Complete genome of Phlyctema vagabunda strain 19-DSS-EL-015.</title>
        <authorList>
            <person name="Fiorenzani C."/>
        </authorList>
    </citation>
    <scope>NUCLEOTIDE SEQUENCE [LARGE SCALE GENOMIC DNA]</scope>
    <source>
        <strain evidence="8 9">19-DSS-EL-015</strain>
    </source>
</reference>
<evidence type="ECO:0000256" key="3">
    <source>
        <dbReference type="ARBA" id="ARBA00022723"/>
    </source>
</evidence>
<evidence type="ECO:0000256" key="6">
    <source>
        <dbReference type="ARBA" id="ARBA00023033"/>
    </source>
</evidence>
<keyword evidence="9" id="KW-1185">Reference proteome</keyword>
<dbReference type="InterPro" id="IPR001128">
    <property type="entry name" value="Cyt_P450"/>
</dbReference>
<evidence type="ECO:0000256" key="5">
    <source>
        <dbReference type="ARBA" id="ARBA00023004"/>
    </source>
</evidence>
<dbReference type="Proteomes" id="UP001629113">
    <property type="component" value="Unassembled WGS sequence"/>
</dbReference>
<keyword evidence="4 7" id="KW-0560">Oxidoreductase</keyword>
<accession>A0ABR4PAE5</accession>
<dbReference type="InterPro" id="IPR017972">
    <property type="entry name" value="Cyt_P450_CS"/>
</dbReference>
<keyword evidence="5 7" id="KW-0408">Iron</keyword>
<dbReference type="Pfam" id="PF00067">
    <property type="entry name" value="p450"/>
    <property type="match status" value="1"/>
</dbReference>
<dbReference type="PANTHER" id="PTHR24305">
    <property type="entry name" value="CYTOCHROME P450"/>
    <property type="match status" value="1"/>
</dbReference>
<dbReference type="Gene3D" id="1.10.630.10">
    <property type="entry name" value="Cytochrome P450"/>
    <property type="match status" value="1"/>
</dbReference>
<dbReference type="PROSITE" id="PS00086">
    <property type="entry name" value="CYTOCHROME_P450"/>
    <property type="match status" value="1"/>
</dbReference>
<comment type="similarity">
    <text evidence="2 7">Belongs to the cytochrome P450 family.</text>
</comment>
<proteinExistence type="inferred from homology"/>
<protein>
    <submittedName>
        <fullName evidence="8">Benzoate 4-monooxygenase cytochrome p450</fullName>
    </submittedName>
</protein>
<comment type="caution">
    <text evidence="8">The sequence shown here is derived from an EMBL/GenBank/DDBJ whole genome shotgun (WGS) entry which is preliminary data.</text>
</comment>
<dbReference type="InterPro" id="IPR050121">
    <property type="entry name" value="Cytochrome_P450_monoxygenase"/>
</dbReference>
<evidence type="ECO:0000256" key="2">
    <source>
        <dbReference type="ARBA" id="ARBA00010617"/>
    </source>
</evidence>
<keyword evidence="6 7" id="KW-0503">Monooxygenase</keyword>
<evidence type="ECO:0000313" key="8">
    <source>
        <dbReference type="EMBL" id="KAL3420294.1"/>
    </source>
</evidence>